<name>A0AAV1KBT4_9NEOP</name>
<evidence type="ECO:0000259" key="1">
    <source>
        <dbReference type="Pfam" id="PF13358"/>
    </source>
</evidence>
<dbReference type="InterPro" id="IPR038717">
    <property type="entry name" value="Tc1-like_DDE_dom"/>
</dbReference>
<proteinExistence type="predicted"/>
<reference evidence="2 3" key="1">
    <citation type="submission" date="2023-11" db="EMBL/GenBank/DDBJ databases">
        <authorList>
            <person name="Hedman E."/>
            <person name="Englund M."/>
            <person name="Stromberg M."/>
            <person name="Nyberg Akerstrom W."/>
            <person name="Nylinder S."/>
            <person name="Jareborg N."/>
            <person name="Kallberg Y."/>
            <person name="Kronander E."/>
        </authorList>
    </citation>
    <scope>NUCLEOTIDE SEQUENCE [LARGE SCALE GENOMIC DNA]</scope>
</reference>
<dbReference type="EMBL" id="CAVLGL010000002">
    <property type="protein sequence ID" value="CAK1579332.1"/>
    <property type="molecule type" value="Genomic_DNA"/>
</dbReference>
<dbReference type="Proteomes" id="UP001314205">
    <property type="component" value="Unassembled WGS sequence"/>
</dbReference>
<dbReference type="AlphaFoldDB" id="A0AAV1KBT4"/>
<dbReference type="GO" id="GO:0003676">
    <property type="term" value="F:nucleic acid binding"/>
    <property type="evidence" value="ECO:0007669"/>
    <property type="project" value="InterPro"/>
</dbReference>
<comment type="caution">
    <text evidence="2">The sequence shown here is derived from an EMBL/GenBank/DDBJ whole genome shotgun (WGS) entry which is preliminary data.</text>
</comment>
<gene>
    <name evidence="2" type="ORF">PARMNEM_LOCUS1296</name>
</gene>
<dbReference type="InterPro" id="IPR036397">
    <property type="entry name" value="RNaseH_sf"/>
</dbReference>
<accession>A0AAV1KBT4</accession>
<dbReference type="Gene3D" id="3.30.420.10">
    <property type="entry name" value="Ribonuclease H-like superfamily/Ribonuclease H"/>
    <property type="match status" value="1"/>
</dbReference>
<evidence type="ECO:0000313" key="2">
    <source>
        <dbReference type="EMBL" id="CAK1579332.1"/>
    </source>
</evidence>
<protein>
    <recommendedName>
        <fullName evidence="1">Tc1-like transposase DDE domain-containing protein</fullName>
    </recommendedName>
</protein>
<evidence type="ECO:0000313" key="3">
    <source>
        <dbReference type="Proteomes" id="UP001314205"/>
    </source>
</evidence>
<sequence length="86" mass="9908">MLKVNLLEIVDQEKYKYQQCIVDEMAAAQGITVLRLSPYHCDLNPIELVWAQAKGHVARHNRSFKMEEVKKLLLESISNVTPDKRA</sequence>
<dbReference type="Pfam" id="PF13358">
    <property type="entry name" value="DDE_3"/>
    <property type="match status" value="1"/>
</dbReference>
<organism evidence="2 3">
    <name type="scientific">Parnassius mnemosyne</name>
    <name type="common">clouded apollo</name>
    <dbReference type="NCBI Taxonomy" id="213953"/>
    <lineage>
        <taxon>Eukaryota</taxon>
        <taxon>Metazoa</taxon>
        <taxon>Ecdysozoa</taxon>
        <taxon>Arthropoda</taxon>
        <taxon>Hexapoda</taxon>
        <taxon>Insecta</taxon>
        <taxon>Pterygota</taxon>
        <taxon>Neoptera</taxon>
        <taxon>Endopterygota</taxon>
        <taxon>Lepidoptera</taxon>
        <taxon>Glossata</taxon>
        <taxon>Ditrysia</taxon>
        <taxon>Papilionoidea</taxon>
        <taxon>Papilionidae</taxon>
        <taxon>Parnassiinae</taxon>
        <taxon>Parnassini</taxon>
        <taxon>Parnassius</taxon>
        <taxon>Driopa</taxon>
    </lineage>
</organism>
<feature type="domain" description="Tc1-like transposase DDE" evidence="1">
    <location>
        <begin position="9"/>
        <end position="65"/>
    </location>
</feature>
<dbReference type="PANTHER" id="PTHR33939:SF1">
    <property type="entry name" value="DUF4371 DOMAIN-CONTAINING PROTEIN"/>
    <property type="match status" value="1"/>
</dbReference>
<keyword evidence="3" id="KW-1185">Reference proteome</keyword>
<dbReference type="PANTHER" id="PTHR33939">
    <property type="entry name" value="PROTEIN CBG22215"/>
    <property type="match status" value="1"/>
</dbReference>